<dbReference type="AlphaFoldDB" id="A0AAD6ZH84"/>
<accession>A0AAD6ZH84</accession>
<organism evidence="1 2">
    <name type="scientific">Mycena albidolilacea</name>
    <dbReference type="NCBI Taxonomy" id="1033008"/>
    <lineage>
        <taxon>Eukaryota</taxon>
        <taxon>Fungi</taxon>
        <taxon>Dikarya</taxon>
        <taxon>Basidiomycota</taxon>
        <taxon>Agaricomycotina</taxon>
        <taxon>Agaricomycetes</taxon>
        <taxon>Agaricomycetidae</taxon>
        <taxon>Agaricales</taxon>
        <taxon>Marasmiineae</taxon>
        <taxon>Mycenaceae</taxon>
        <taxon>Mycena</taxon>
    </lineage>
</organism>
<dbReference type="SUPFAM" id="SSF50998">
    <property type="entry name" value="Quinoprotein alcohol dehydrogenase-like"/>
    <property type="match status" value="1"/>
</dbReference>
<protein>
    <submittedName>
        <fullName evidence="1">Uncharacterized protein</fullName>
    </submittedName>
</protein>
<dbReference type="InterPro" id="IPR011047">
    <property type="entry name" value="Quinoprotein_ADH-like_sf"/>
</dbReference>
<evidence type="ECO:0000313" key="1">
    <source>
        <dbReference type="EMBL" id="KAJ7322891.1"/>
    </source>
</evidence>
<dbReference type="EMBL" id="JARIHO010000048">
    <property type="protein sequence ID" value="KAJ7322891.1"/>
    <property type="molecule type" value="Genomic_DNA"/>
</dbReference>
<feature type="non-terminal residue" evidence="1">
    <location>
        <position position="1"/>
    </location>
</feature>
<reference evidence="1" key="1">
    <citation type="submission" date="2023-03" db="EMBL/GenBank/DDBJ databases">
        <title>Massive genome expansion in bonnet fungi (Mycena s.s.) driven by repeated elements and novel gene families across ecological guilds.</title>
        <authorList>
            <consortium name="Lawrence Berkeley National Laboratory"/>
            <person name="Harder C.B."/>
            <person name="Miyauchi S."/>
            <person name="Viragh M."/>
            <person name="Kuo A."/>
            <person name="Thoen E."/>
            <person name="Andreopoulos B."/>
            <person name="Lu D."/>
            <person name="Skrede I."/>
            <person name="Drula E."/>
            <person name="Henrissat B."/>
            <person name="Morin E."/>
            <person name="Kohler A."/>
            <person name="Barry K."/>
            <person name="LaButti K."/>
            <person name="Morin E."/>
            <person name="Salamov A."/>
            <person name="Lipzen A."/>
            <person name="Mereny Z."/>
            <person name="Hegedus B."/>
            <person name="Baldrian P."/>
            <person name="Stursova M."/>
            <person name="Weitz H."/>
            <person name="Taylor A."/>
            <person name="Grigoriev I.V."/>
            <person name="Nagy L.G."/>
            <person name="Martin F."/>
            <person name="Kauserud H."/>
        </authorList>
    </citation>
    <scope>NUCLEOTIDE SEQUENCE</scope>
    <source>
        <strain evidence="1">CBHHK002</strain>
    </source>
</reference>
<sequence length="339" mass="38192">MVRKWDGQTRLNNIVECWNVSTGRLVWSWNRPDSGIAEIAVDTRPGSKLTVAMNINWLSPPYAEVLVLEVNLESGHSREITRFSGKHFYKTQIADDYVCCICSWKNTRLPLLVDHRTEQYQYIAVEECAMAPASSLHLVPGYIVLINPQLVPILVRVYAISSLWRPLSEFNPQNMTYELALTPTALFPVVGGVTISRGIPHHRKDRVVLVESLLRRHTYLFDMVSLHQDPHVPNNIRTISTQRLDFSEGQTPACTPVSTLVQSPFIGDVGAMYMYFSRAGYAVDGEPSGGNRVYIFQPVDWSEREFELDVGGHCVHHASLAHNGGLVVLHESGAEILYY</sequence>
<proteinExistence type="predicted"/>
<dbReference type="Proteomes" id="UP001218218">
    <property type="component" value="Unassembled WGS sequence"/>
</dbReference>
<evidence type="ECO:0000313" key="2">
    <source>
        <dbReference type="Proteomes" id="UP001218218"/>
    </source>
</evidence>
<name>A0AAD6ZH84_9AGAR</name>
<gene>
    <name evidence="1" type="ORF">DFH08DRAFT_888194</name>
</gene>
<comment type="caution">
    <text evidence="1">The sequence shown here is derived from an EMBL/GenBank/DDBJ whole genome shotgun (WGS) entry which is preliminary data.</text>
</comment>
<keyword evidence="2" id="KW-1185">Reference proteome</keyword>